<evidence type="ECO:0000256" key="1">
    <source>
        <dbReference type="ARBA" id="ARBA00007228"/>
    </source>
</evidence>
<evidence type="ECO:0000259" key="5">
    <source>
        <dbReference type="Pfam" id="PF22435"/>
    </source>
</evidence>
<dbReference type="EMBL" id="CP106679">
    <property type="protein sequence ID" value="UXP30646.1"/>
    <property type="molecule type" value="Genomic_DNA"/>
</dbReference>
<dbReference type="SUPFAM" id="SSF75217">
    <property type="entry name" value="alpha/beta knot"/>
    <property type="match status" value="1"/>
</dbReference>
<name>A0ABY6CJE5_9BACT</name>
<gene>
    <name evidence="6" type="ORF">N6H18_09795</name>
</gene>
<evidence type="ECO:0000256" key="3">
    <source>
        <dbReference type="ARBA" id="ARBA00022679"/>
    </source>
</evidence>
<evidence type="ECO:0000313" key="6">
    <source>
        <dbReference type="EMBL" id="UXP30646.1"/>
    </source>
</evidence>
<reference evidence="6" key="1">
    <citation type="submission" date="2022-09" db="EMBL/GenBank/DDBJ databases">
        <title>Comparative genomics and taxonomic characterization of three novel marine species of genus Reichenbachiella exhibiting antioxidant and polysaccharide degradation activities.</title>
        <authorList>
            <person name="Muhammad N."/>
            <person name="Lee Y.-J."/>
            <person name="Ko J."/>
            <person name="Kim S.-G."/>
        </authorList>
    </citation>
    <scope>NUCLEOTIDE SEQUENCE</scope>
    <source>
        <strain evidence="6">BKB1-1</strain>
    </source>
</reference>
<dbReference type="InterPro" id="IPR029028">
    <property type="entry name" value="Alpha/beta_knot_MTases"/>
</dbReference>
<dbReference type="Proteomes" id="UP001065174">
    <property type="component" value="Chromosome"/>
</dbReference>
<comment type="similarity">
    <text evidence="1">Belongs to the class IV-like SAM-binding methyltransferase superfamily. RNA methyltransferase TrmH family.</text>
</comment>
<dbReference type="GO" id="GO:0032259">
    <property type="term" value="P:methylation"/>
    <property type="evidence" value="ECO:0007669"/>
    <property type="project" value="UniProtKB-KW"/>
</dbReference>
<dbReference type="PANTHER" id="PTHR43191:SF2">
    <property type="entry name" value="RRNA METHYLTRANSFERASE 3, MITOCHONDRIAL"/>
    <property type="match status" value="1"/>
</dbReference>
<dbReference type="InterPro" id="IPR051259">
    <property type="entry name" value="rRNA_Methyltransferase"/>
</dbReference>
<feature type="domain" description="MRM3-like substrate binding" evidence="5">
    <location>
        <begin position="8"/>
        <end position="88"/>
    </location>
</feature>
<feature type="domain" description="tRNA/rRNA methyltransferase SpoU type" evidence="4">
    <location>
        <begin position="105"/>
        <end position="237"/>
    </location>
</feature>
<proteinExistence type="inferred from homology"/>
<organism evidence="6 7">
    <name type="scientific">Reichenbachiella agarivorans</name>
    <dbReference type="NCBI Taxonomy" id="2979464"/>
    <lineage>
        <taxon>Bacteria</taxon>
        <taxon>Pseudomonadati</taxon>
        <taxon>Bacteroidota</taxon>
        <taxon>Cytophagia</taxon>
        <taxon>Cytophagales</taxon>
        <taxon>Reichenbachiellaceae</taxon>
        <taxon>Reichenbachiella</taxon>
    </lineage>
</organism>
<accession>A0ABY6CJE5</accession>
<evidence type="ECO:0000259" key="4">
    <source>
        <dbReference type="Pfam" id="PF00588"/>
    </source>
</evidence>
<dbReference type="GO" id="GO:0008168">
    <property type="term" value="F:methyltransferase activity"/>
    <property type="evidence" value="ECO:0007669"/>
    <property type="project" value="UniProtKB-KW"/>
</dbReference>
<protein>
    <submittedName>
        <fullName evidence="6">RNA methyltransferase</fullName>
    </submittedName>
</protein>
<sequence length="247" mass="27500">MISIRESKFIKSLQLKKFRKLENRFIVEGAKNVLELIQSDLIIDKVFATDVFVNTHRHELANPRFALELVTERELNKVGVFTNNNAVIAIAQIPASKPLDYSQSILGFDRVKDPGNLGTIIRIADWYGFETIVCSPDSVDCYNPKVISATMGSFTRVQVIYMDLTAIIGKVSHSYGATLQGSDIHETEFQEPALLLFGNESTGIAPELITQLDREVTIPAYGAAESLNVAVSTAVFCDNFRRVLKQK</sequence>
<dbReference type="InterPro" id="IPR001537">
    <property type="entry name" value="SpoU_MeTrfase"/>
</dbReference>
<dbReference type="Pfam" id="PF22435">
    <property type="entry name" value="MRM3-like_sub_bind"/>
    <property type="match status" value="1"/>
</dbReference>
<dbReference type="RefSeq" id="WP_262308093.1">
    <property type="nucleotide sequence ID" value="NZ_CP106679.1"/>
</dbReference>
<dbReference type="InterPro" id="IPR029064">
    <property type="entry name" value="Ribosomal_eL30-like_sf"/>
</dbReference>
<keyword evidence="2 6" id="KW-0489">Methyltransferase</keyword>
<dbReference type="Gene3D" id="3.40.1280.10">
    <property type="match status" value="1"/>
</dbReference>
<dbReference type="InterPro" id="IPR029026">
    <property type="entry name" value="tRNA_m1G_MTases_N"/>
</dbReference>
<keyword evidence="3" id="KW-0808">Transferase</keyword>
<evidence type="ECO:0000256" key="2">
    <source>
        <dbReference type="ARBA" id="ARBA00022603"/>
    </source>
</evidence>
<dbReference type="SUPFAM" id="SSF55315">
    <property type="entry name" value="L30e-like"/>
    <property type="match status" value="1"/>
</dbReference>
<dbReference type="InterPro" id="IPR053888">
    <property type="entry name" value="MRM3-like_sub_bind"/>
</dbReference>
<dbReference type="CDD" id="cd18109">
    <property type="entry name" value="SpoU-like_RNA-MTase"/>
    <property type="match status" value="1"/>
</dbReference>
<keyword evidence="7" id="KW-1185">Reference proteome</keyword>
<evidence type="ECO:0000313" key="7">
    <source>
        <dbReference type="Proteomes" id="UP001065174"/>
    </source>
</evidence>
<dbReference type="Gene3D" id="3.30.1330.30">
    <property type="match status" value="1"/>
</dbReference>
<dbReference type="Pfam" id="PF00588">
    <property type="entry name" value="SpoU_methylase"/>
    <property type="match status" value="1"/>
</dbReference>
<dbReference type="PANTHER" id="PTHR43191">
    <property type="entry name" value="RRNA METHYLTRANSFERASE 3"/>
    <property type="match status" value="1"/>
</dbReference>